<evidence type="ECO:0000313" key="6">
    <source>
        <dbReference type="RefSeq" id="XP_026684473.1"/>
    </source>
</evidence>
<dbReference type="GO" id="GO:0008380">
    <property type="term" value="P:RNA splicing"/>
    <property type="evidence" value="ECO:0007669"/>
    <property type="project" value="UniProtKB-KW"/>
</dbReference>
<dbReference type="KEGG" id="dci:103516205"/>
<comment type="subcellular location">
    <subcellularLocation>
        <location evidence="1">Nucleus</location>
    </subcellularLocation>
</comment>
<organism evidence="5 6">
    <name type="scientific">Diaphorina citri</name>
    <name type="common">Asian citrus psyllid</name>
    <dbReference type="NCBI Taxonomy" id="121845"/>
    <lineage>
        <taxon>Eukaryota</taxon>
        <taxon>Metazoa</taxon>
        <taxon>Ecdysozoa</taxon>
        <taxon>Arthropoda</taxon>
        <taxon>Hexapoda</taxon>
        <taxon>Insecta</taxon>
        <taxon>Pterygota</taxon>
        <taxon>Neoptera</taxon>
        <taxon>Paraneoptera</taxon>
        <taxon>Hemiptera</taxon>
        <taxon>Sternorrhyncha</taxon>
        <taxon>Psylloidea</taxon>
        <taxon>Psyllidae</taxon>
        <taxon>Diaphorininae</taxon>
        <taxon>Diaphorina</taxon>
    </lineage>
</organism>
<reference evidence="6" key="1">
    <citation type="submission" date="2025-08" db="UniProtKB">
        <authorList>
            <consortium name="RefSeq"/>
        </authorList>
    </citation>
    <scope>IDENTIFICATION</scope>
</reference>
<keyword evidence="4" id="KW-0539">Nucleus</keyword>
<dbReference type="GO" id="GO:0003723">
    <property type="term" value="F:RNA binding"/>
    <property type="evidence" value="ECO:0007669"/>
    <property type="project" value="TreeGrafter"/>
</dbReference>
<evidence type="ECO:0000256" key="2">
    <source>
        <dbReference type="ARBA" id="ARBA00022664"/>
    </source>
</evidence>
<dbReference type="GO" id="GO:0005654">
    <property type="term" value="C:nucleoplasm"/>
    <property type="evidence" value="ECO:0007669"/>
    <property type="project" value="TreeGrafter"/>
</dbReference>
<keyword evidence="5" id="KW-1185">Reference proteome</keyword>
<dbReference type="PaxDb" id="121845-A0A3Q0JC09"/>
<name>A0A3Q0JC09_DIACI</name>
<dbReference type="GeneID" id="103516205"/>
<dbReference type="PANTHER" id="PTHR23340">
    <property type="entry name" value="ARGININE/SERINE RICH SPLICING FACTOR SF4/14"/>
    <property type="match status" value="1"/>
</dbReference>
<feature type="non-terminal residue" evidence="6">
    <location>
        <position position="1"/>
    </location>
</feature>
<dbReference type="GO" id="GO:0006397">
    <property type="term" value="P:mRNA processing"/>
    <property type="evidence" value="ECO:0007669"/>
    <property type="project" value="UniProtKB-KW"/>
</dbReference>
<dbReference type="Proteomes" id="UP000079169">
    <property type="component" value="Unplaced"/>
</dbReference>
<evidence type="ECO:0000313" key="5">
    <source>
        <dbReference type="Proteomes" id="UP000079169"/>
    </source>
</evidence>
<dbReference type="AlphaFoldDB" id="A0A3Q0JC09"/>
<evidence type="ECO:0000256" key="4">
    <source>
        <dbReference type="ARBA" id="ARBA00023242"/>
    </source>
</evidence>
<dbReference type="STRING" id="121845.A0A3Q0JC09"/>
<proteinExistence type="predicted"/>
<evidence type="ECO:0000256" key="1">
    <source>
        <dbReference type="ARBA" id="ARBA00004123"/>
    </source>
</evidence>
<gene>
    <name evidence="6" type="primary">LOC103516205</name>
</gene>
<dbReference type="InterPro" id="IPR040169">
    <property type="entry name" value="SUGP1/2"/>
</dbReference>
<dbReference type="RefSeq" id="XP_026684473.1">
    <property type="nucleotide sequence ID" value="XM_026828672.1"/>
</dbReference>
<keyword evidence="3" id="KW-0508">mRNA splicing</keyword>
<evidence type="ECO:0000256" key="3">
    <source>
        <dbReference type="ARBA" id="ARBA00023187"/>
    </source>
</evidence>
<protein>
    <submittedName>
        <fullName evidence="6">SURP and G-patch domain-containing protein 1-like</fullName>
    </submittedName>
</protein>
<dbReference type="PANTHER" id="PTHR23340:SF0">
    <property type="entry name" value="SURP AND G-PATCH DOMAIN-CONTAINING PROTEIN 1 ISOFORM X1"/>
    <property type="match status" value="1"/>
</dbReference>
<sequence length="147" mass="17552">INLLYQDMLRKRQELDRLRARGQHKYEYDSDEETEGGTWEHKLRQQEMEATRLWANELTEKSRGRHHIGDFLPPDELERFLEKYQTITSFILPRASSRTENQGLGVERPAEVSGDDDEFDAYRKRMMLAYRFRPNPLVSLNINHSLR</sequence>
<keyword evidence="2" id="KW-0507">mRNA processing</keyword>
<accession>A0A3Q0JC09</accession>